<dbReference type="AlphaFoldDB" id="A0A328C3I6"/>
<sequence length="487" mass="52162">MREAGMRWSVGVVISIWVAMMPLALSAQHLAPVVWSEPGDRSTVVVMALSAEEADLQARDHVRRSLESWSSLRMVDAPEALPEVDEADKQTWIERKEAAERAYFYQGAEAARAMLEQPVEQALKQVELWGGDPEFAEAVQYAALYLARALLDLEEPELARALTARLTELFVAQSVLGQRWPPELAQVWEEARASLAGDDAWMNLRAVEGWECPLYINGQRVHVQRLRVRPGGRYVLSSHCADPAPGMPDPAAWSVVGRAPGENRYVYWPGAFAAEAPNEDGLAAAAATLGVEVVVVVGKSARCSEGAEAGDGEICVWSSSAEEDARYAPGEGAAAQRSLGAILPELYARAGAPGMMPVTEPPKPSVARRGAIIGSSSALVAGAAWMGWALMESHRYRCSAQTGGDSFMSCEGTQALHFESDAERLASARANHLHRLGAGITMGLGAAVLGAVLLKGSARERPMPAGAPALEVGFSRDAASVQVRGRF</sequence>
<protein>
    <submittedName>
        <fullName evidence="1">Uncharacterized protein</fullName>
    </submittedName>
</protein>
<reference evidence="1 2" key="1">
    <citation type="submission" date="2018-05" db="EMBL/GenBank/DDBJ databases">
        <title>Lujinxingia marina gen. nov. sp. nov., a new facultative anaerobic member of the class Deltaproteobacteria, and proposal of Lujinxingaceae fam. nov.</title>
        <authorList>
            <person name="Li C.-M."/>
        </authorList>
    </citation>
    <scope>NUCLEOTIDE SEQUENCE [LARGE SCALE GENOMIC DNA]</scope>
    <source>
        <strain evidence="1 2">B210</strain>
    </source>
</reference>
<organism evidence="1 2">
    <name type="scientific">Lujinxingia litoralis</name>
    <dbReference type="NCBI Taxonomy" id="2211119"/>
    <lineage>
        <taxon>Bacteria</taxon>
        <taxon>Deltaproteobacteria</taxon>
        <taxon>Bradymonadales</taxon>
        <taxon>Lujinxingiaceae</taxon>
        <taxon>Lujinxingia</taxon>
    </lineage>
</organism>
<keyword evidence="2" id="KW-1185">Reference proteome</keyword>
<accession>A0A328C3I6</accession>
<gene>
    <name evidence="1" type="ORF">DL240_12110</name>
</gene>
<evidence type="ECO:0000313" key="2">
    <source>
        <dbReference type="Proteomes" id="UP000249169"/>
    </source>
</evidence>
<dbReference type="Proteomes" id="UP000249169">
    <property type="component" value="Unassembled WGS sequence"/>
</dbReference>
<comment type="caution">
    <text evidence="1">The sequence shown here is derived from an EMBL/GenBank/DDBJ whole genome shotgun (WGS) entry which is preliminary data.</text>
</comment>
<name>A0A328C3I6_9DELT</name>
<proteinExistence type="predicted"/>
<dbReference type="EMBL" id="QHKO01000005">
    <property type="protein sequence ID" value="RAL21594.1"/>
    <property type="molecule type" value="Genomic_DNA"/>
</dbReference>
<evidence type="ECO:0000313" key="1">
    <source>
        <dbReference type="EMBL" id="RAL21594.1"/>
    </source>
</evidence>